<name>A0A1R0XYC1_9BACL</name>
<comment type="caution">
    <text evidence="2">The sequence shown here is derived from an EMBL/GenBank/DDBJ whole genome shotgun (WGS) entry which is preliminary data.</text>
</comment>
<dbReference type="InterPro" id="IPR025054">
    <property type="entry name" value="DUF3991"/>
</dbReference>
<feature type="domain" description="DUF3991" evidence="1">
    <location>
        <begin position="121"/>
        <end position="189"/>
    </location>
</feature>
<sequence>MSYVSKEQIERAKQLDLLTYLQCFEPYELVRCSRNAYSTRSHDSLKISNGKWFWWSRGIGGRSALDYLIKVRGMSFPDAVLQIDGYPPVHMAPATPAIQQDGSNARLELPEPYENSNRVIAYLRKRGISRDVIEFCLDSGRLYESRMYHNAVFVGFDLKGSPRYAAIRGTTKTRYRSEASGSDKRYSFSIPAIGNSSELHVFESSIDLLSYCTLASIFEKDWRLSHQLSLGGIYGPKENTYEDTTPAALTHYLQSYPEVNRLVLHLDNNDPGRSAANMIIRLLGTAYAISDELPKGEDVNDDLVAYRKHRSELTR</sequence>
<dbReference type="AlphaFoldDB" id="A0A1R0XYC1"/>
<dbReference type="Pfam" id="PF13155">
    <property type="entry name" value="Toprim_2"/>
    <property type="match status" value="1"/>
</dbReference>
<dbReference type="Proteomes" id="UP000187439">
    <property type="component" value="Unassembled WGS sequence"/>
</dbReference>
<evidence type="ECO:0000259" key="1">
    <source>
        <dbReference type="Pfam" id="PF13154"/>
    </source>
</evidence>
<evidence type="ECO:0000313" key="2">
    <source>
        <dbReference type="EMBL" id="OMD40084.1"/>
    </source>
</evidence>
<dbReference type="Gene3D" id="3.40.1360.10">
    <property type="match status" value="1"/>
</dbReference>
<reference evidence="2 3" key="1">
    <citation type="submission" date="2016-10" db="EMBL/GenBank/DDBJ databases">
        <title>Paenibacillus species isolates.</title>
        <authorList>
            <person name="Beno S.M."/>
        </authorList>
    </citation>
    <scope>NUCLEOTIDE SEQUENCE [LARGE SCALE GENOMIC DNA]</scope>
    <source>
        <strain evidence="2 3">FSL H7-0710</strain>
    </source>
</reference>
<organism evidence="2 3">
    <name type="scientific">Paenibacillus odorifer</name>
    <dbReference type="NCBI Taxonomy" id="189426"/>
    <lineage>
        <taxon>Bacteria</taxon>
        <taxon>Bacillati</taxon>
        <taxon>Bacillota</taxon>
        <taxon>Bacilli</taxon>
        <taxon>Bacillales</taxon>
        <taxon>Paenibacillaceae</taxon>
        <taxon>Paenibacillus</taxon>
    </lineage>
</organism>
<keyword evidence="2" id="KW-0413">Isomerase</keyword>
<dbReference type="Pfam" id="PF13154">
    <property type="entry name" value="DUF3991"/>
    <property type="match status" value="1"/>
</dbReference>
<proteinExistence type="predicted"/>
<dbReference type="OrthoDB" id="9803716at2"/>
<dbReference type="EMBL" id="MPTC01000011">
    <property type="protein sequence ID" value="OMD40084.1"/>
    <property type="molecule type" value="Genomic_DNA"/>
</dbReference>
<protein>
    <submittedName>
        <fullName evidence="2">Topoisomerase</fullName>
    </submittedName>
</protein>
<dbReference type="RefSeq" id="WP_076119674.1">
    <property type="nucleotide sequence ID" value="NZ_MPTC01000011.1"/>
</dbReference>
<gene>
    <name evidence="2" type="ORF">BSK52_14415</name>
</gene>
<evidence type="ECO:0000313" key="3">
    <source>
        <dbReference type="Proteomes" id="UP000187439"/>
    </source>
</evidence>
<dbReference type="GO" id="GO:0016853">
    <property type="term" value="F:isomerase activity"/>
    <property type="evidence" value="ECO:0007669"/>
    <property type="project" value="UniProtKB-KW"/>
</dbReference>
<accession>A0A1R0XYC1</accession>
<dbReference type="SUPFAM" id="SSF57783">
    <property type="entry name" value="Zinc beta-ribbon"/>
    <property type="match status" value="1"/>
</dbReference>